<evidence type="ECO:0000313" key="3">
    <source>
        <dbReference type="Proteomes" id="UP001165124"/>
    </source>
</evidence>
<reference evidence="2" key="1">
    <citation type="submission" date="2023-02" db="EMBL/GenBank/DDBJ databases">
        <title>Actinomadura rubrobrunea NBRC 14622.</title>
        <authorList>
            <person name="Ichikawa N."/>
            <person name="Sato H."/>
            <person name="Tonouchi N."/>
        </authorList>
    </citation>
    <scope>NUCLEOTIDE SEQUENCE</scope>
    <source>
        <strain evidence="2">NBRC 14622</strain>
    </source>
</reference>
<dbReference type="EMBL" id="BSRZ01000016">
    <property type="protein sequence ID" value="GLW66669.1"/>
    <property type="molecule type" value="Genomic_DNA"/>
</dbReference>
<comment type="caution">
    <text evidence="2">The sequence shown here is derived from an EMBL/GenBank/DDBJ whole genome shotgun (WGS) entry which is preliminary data.</text>
</comment>
<sequence>MTCHQWLTSGACANRILPTIWVHMCRVSRVSAQSATRNRGHSAGRVFSSVTTPPPIPDTVGTLALPPALLRAFPRRDRQTGAPAKPRADFLPGDAADTTPKWRDNTGM</sequence>
<dbReference type="AlphaFoldDB" id="A0A9W6Q122"/>
<feature type="region of interest" description="Disordered" evidence="1">
    <location>
        <begin position="33"/>
        <end position="108"/>
    </location>
</feature>
<keyword evidence="3" id="KW-1185">Reference proteome</keyword>
<gene>
    <name evidence="2" type="ORF">Arub01_49130</name>
</gene>
<name>A0A9W6Q122_9ACTN</name>
<evidence type="ECO:0000313" key="2">
    <source>
        <dbReference type="EMBL" id="GLW66669.1"/>
    </source>
</evidence>
<protein>
    <submittedName>
        <fullName evidence="2">Uncharacterized protein</fullName>
    </submittedName>
</protein>
<dbReference type="Proteomes" id="UP001165124">
    <property type="component" value="Unassembled WGS sequence"/>
</dbReference>
<evidence type="ECO:0000256" key="1">
    <source>
        <dbReference type="SAM" id="MobiDB-lite"/>
    </source>
</evidence>
<feature type="compositionally biased region" description="Low complexity" evidence="1">
    <location>
        <begin position="63"/>
        <end position="72"/>
    </location>
</feature>
<proteinExistence type="predicted"/>
<accession>A0A9W6Q122</accession>
<organism evidence="2 3">
    <name type="scientific">Actinomadura rubrobrunea</name>
    <dbReference type="NCBI Taxonomy" id="115335"/>
    <lineage>
        <taxon>Bacteria</taxon>
        <taxon>Bacillati</taxon>
        <taxon>Actinomycetota</taxon>
        <taxon>Actinomycetes</taxon>
        <taxon>Streptosporangiales</taxon>
        <taxon>Thermomonosporaceae</taxon>
        <taxon>Actinomadura</taxon>
    </lineage>
</organism>